<dbReference type="RefSeq" id="WP_136460881.1">
    <property type="nucleotide sequence ID" value="NZ_SRSF01000039.1"/>
</dbReference>
<dbReference type="Proteomes" id="UP000308528">
    <property type="component" value="Unassembled WGS sequence"/>
</dbReference>
<keyword evidence="3" id="KW-1185">Reference proteome</keyword>
<proteinExistence type="predicted"/>
<dbReference type="EMBL" id="SRSF01000039">
    <property type="protein sequence ID" value="THH34188.1"/>
    <property type="molecule type" value="Genomic_DNA"/>
</dbReference>
<evidence type="ECO:0000313" key="3">
    <source>
        <dbReference type="Proteomes" id="UP000308528"/>
    </source>
</evidence>
<accession>A0A4S4N838</accession>
<gene>
    <name evidence="2" type="ORF">E4021_17995</name>
</gene>
<feature type="domain" description="Transposase DDE" evidence="1">
    <location>
        <begin position="112"/>
        <end position="265"/>
    </location>
</feature>
<dbReference type="OrthoDB" id="706456at2"/>
<evidence type="ECO:0000259" key="1">
    <source>
        <dbReference type="Pfam" id="PF13612"/>
    </source>
</evidence>
<organism evidence="2 3">
    <name type="scientific">Neolewinella litorea</name>
    <dbReference type="NCBI Taxonomy" id="2562452"/>
    <lineage>
        <taxon>Bacteria</taxon>
        <taxon>Pseudomonadati</taxon>
        <taxon>Bacteroidota</taxon>
        <taxon>Saprospiria</taxon>
        <taxon>Saprospirales</taxon>
        <taxon>Lewinellaceae</taxon>
        <taxon>Neolewinella</taxon>
    </lineage>
</organism>
<evidence type="ECO:0000313" key="2">
    <source>
        <dbReference type="EMBL" id="THH34188.1"/>
    </source>
</evidence>
<dbReference type="Pfam" id="PF13612">
    <property type="entry name" value="DDE_Tnp_1_3"/>
    <property type="match status" value="1"/>
</dbReference>
<protein>
    <submittedName>
        <fullName evidence="2">IS982 family transposase</fullName>
    </submittedName>
</protein>
<name>A0A4S4N838_9BACT</name>
<comment type="caution">
    <text evidence="2">The sequence shown here is derived from an EMBL/GenBank/DDBJ whole genome shotgun (WGS) entry which is preliminary data.</text>
</comment>
<dbReference type="NCBIfam" id="NF033520">
    <property type="entry name" value="transpos_IS982"/>
    <property type="match status" value="1"/>
</dbReference>
<sequence length="296" mass="34418">MLTEDKAFKLIEIFVTVDDFCQQFDQWLTLHPQPVYRNPRFEGIMSISEVLSIIVFYQYSGYKCFQYFFEDMVTNELHSYFPRQVGYRRFLQLITKALPHLYVFAKWTCLGSQATGTYFIDSKKLPVCHNRRIHNHQVFRDIAERGRTSTGWFYGLKLHLVVNNLGQAMNFTFTSGNVSDAKAEVLYELLHKLKGNCYGDKGYISGIFSELYQQGIKVVTKIRKNMKNKLMPINEKYALFKRGVIESVFDILMTVFDIEHTRHRSPQNALAHMLSAVAAYSFMEQKPAVLLPKLLG</sequence>
<dbReference type="InterPro" id="IPR025668">
    <property type="entry name" value="Tnp_DDE_dom"/>
</dbReference>
<dbReference type="AlphaFoldDB" id="A0A4S4N838"/>
<reference evidence="2 3" key="1">
    <citation type="submission" date="2019-04" db="EMBL/GenBank/DDBJ databases">
        <title>Lewinella litorea sp. nov., isolated from a marine sand.</title>
        <authorList>
            <person name="Yoon J.-H."/>
        </authorList>
    </citation>
    <scope>NUCLEOTIDE SEQUENCE [LARGE SCALE GENOMIC DNA]</scope>
    <source>
        <strain evidence="2 3">HSMS-39</strain>
    </source>
</reference>